<keyword evidence="4" id="KW-0378">Hydrolase</keyword>
<dbReference type="InterPro" id="IPR050645">
    <property type="entry name" value="Histidine_acid_phosphatase"/>
</dbReference>
<protein>
    <recommendedName>
        <fullName evidence="11">Acid phosphatase</fullName>
    </recommendedName>
</protein>
<keyword evidence="5" id="KW-1015">Disulfide bond</keyword>
<dbReference type="Proteomes" id="UP001295684">
    <property type="component" value="Unassembled WGS sequence"/>
</dbReference>
<dbReference type="Pfam" id="PF00328">
    <property type="entry name" value="His_Phos_2"/>
    <property type="match status" value="1"/>
</dbReference>
<evidence type="ECO:0000256" key="4">
    <source>
        <dbReference type="ARBA" id="ARBA00022801"/>
    </source>
</evidence>
<dbReference type="EMBL" id="CAMPGE010010781">
    <property type="protein sequence ID" value="CAI2369627.1"/>
    <property type="molecule type" value="Genomic_DNA"/>
</dbReference>
<evidence type="ECO:0008006" key="11">
    <source>
        <dbReference type="Google" id="ProtNLM"/>
    </source>
</evidence>
<dbReference type="PROSITE" id="PS00616">
    <property type="entry name" value="HIS_ACID_PHOSPHAT_1"/>
    <property type="match status" value="1"/>
</dbReference>
<keyword evidence="7" id="KW-0812">Transmembrane</keyword>
<keyword evidence="10" id="KW-1185">Reference proteome</keyword>
<dbReference type="PANTHER" id="PTHR11567">
    <property type="entry name" value="ACID PHOSPHATASE-RELATED"/>
    <property type="match status" value="1"/>
</dbReference>
<dbReference type="PANTHER" id="PTHR11567:SF211">
    <property type="entry name" value="PROSTATIC ACID PHOSPHATASE"/>
    <property type="match status" value="1"/>
</dbReference>
<evidence type="ECO:0000256" key="7">
    <source>
        <dbReference type="SAM" id="Phobius"/>
    </source>
</evidence>
<keyword evidence="7" id="KW-0472">Membrane</keyword>
<dbReference type="AlphaFoldDB" id="A0AAD1XFD4"/>
<evidence type="ECO:0000256" key="3">
    <source>
        <dbReference type="ARBA" id="ARBA00022729"/>
    </source>
</evidence>
<organism evidence="9 10">
    <name type="scientific">Euplotes crassus</name>
    <dbReference type="NCBI Taxonomy" id="5936"/>
    <lineage>
        <taxon>Eukaryota</taxon>
        <taxon>Sar</taxon>
        <taxon>Alveolata</taxon>
        <taxon>Ciliophora</taxon>
        <taxon>Intramacronucleata</taxon>
        <taxon>Spirotrichea</taxon>
        <taxon>Hypotrichia</taxon>
        <taxon>Euplotida</taxon>
        <taxon>Euplotidae</taxon>
        <taxon>Moneuplotes</taxon>
    </lineage>
</organism>
<name>A0AAD1XFD4_EUPCR</name>
<accession>A0AAD1XFD4</accession>
<dbReference type="SUPFAM" id="SSF53254">
    <property type="entry name" value="Phosphoglycerate mutase-like"/>
    <property type="match status" value="1"/>
</dbReference>
<reference evidence="9" key="1">
    <citation type="submission" date="2023-07" db="EMBL/GenBank/DDBJ databases">
        <authorList>
            <consortium name="AG Swart"/>
            <person name="Singh M."/>
            <person name="Singh A."/>
            <person name="Seah K."/>
            <person name="Emmerich C."/>
        </authorList>
    </citation>
    <scope>NUCLEOTIDE SEQUENCE</scope>
    <source>
        <strain evidence="9">DP1</strain>
    </source>
</reference>
<comment type="caution">
    <text evidence="9">The sequence shown here is derived from an EMBL/GenBank/DDBJ whole genome shotgun (WGS) entry which is preliminary data.</text>
</comment>
<dbReference type="InterPro" id="IPR029033">
    <property type="entry name" value="His_PPase_superfam"/>
</dbReference>
<keyword evidence="6" id="KW-0325">Glycoprotein</keyword>
<sequence>MKQLLWCALFIAHCLCKLELVVEVFRHGARSPMNITYPTSFGANWEIGGGQLTSSGERQHYLLGLKRRNKYIYDEGFLPNNYSPGTIYAESTDYNRTSMSAYAHLLGMYPLENRENFQIMLPNGTFTVHHPIPVHMRGDDQGVLNGHNTDYCHASQVIEQESRNKANEEFTNSHSIQQMIKEVNEKLGDAKYVNFTDIENAVDSYYSLYYNNKSHSIQMSDYFVSKMDHYLWLRMNHMIHRDDFGVRIASHSFFGILNSLISHRTGLNNSIPETNVTNSIPKEALYYIFSGHDNTIVAILAGLGLKTEGFPEYGASITIELHKEDGKYYLIFLYNDKYLNVNNICSAYEHKCNPVLILNFLKSRMLTQSYQEVCDHFKRKAEEALKQDSENFWILIKVLFFIILIVFVVVGCAYWTYRKNRPRTGREILEQEMERFDREFQFDSHRPEII</sequence>
<keyword evidence="7" id="KW-1133">Transmembrane helix</keyword>
<evidence type="ECO:0000313" key="9">
    <source>
        <dbReference type="EMBL" id="CAI2369627.1"/>
    </source>
</evidence>
<proteinExistence type="inferred from homology"/>
<dbReference type="InterPro" id="IPR000560">
    <property type="entry name" value="His_Pase_clade-2"/>
</dbReference>
<evidence type="ECO:0000313" key="10">
    <source>
        <dbReference type="Proteomes" id="UP001295684"/>
    </source>
</evidence>
<evidence type="ECO:0000256" key="6">
    <source>
        <dbReference type="ARBA" id="ARBA00023180"/>
    </source>
</evidence>
<feature type="chain" id="PRO_5041985143" description="Acid phosphatase" evidence="8">
    <location>
        <begin position="17"/>
        <end position="450"/>
    </location>
</feature>
<evidence type="ECO:0000256" key="8">
    <source>
        <dbReference type="SAM" id="SignalP"/>
    </source>
</evidence>
<dbReference type="InterPro" id="IPR033379">
    <property type="entry name" value="Acid_Pase_AS"/>
</dbReference>
<evidence type="ECO:0000256" key="2">
    <source>
        <dbReference type="ARBA" id="ARBA00005375"/>
    </source>
</evidence>
<feature type="signal peptide" evidence="8">
    <location>
        <begin position="1"/>
        <end position="16"/>
    </location>
</feature>
<evidence type="ECO:0000256" key="5">
    <source>
        <dbReference type="ARBA" id="ARBA00023157"/>
    </source>
</evidence>
<dbReference type="Gene3D" id="3.40.50.1240">
    <property type="entry name" value="Phosphoglycerate mutase-like"/>
    <property type="match status" value="1"/>
</dbReference>
<gene>
    <name evidence="9" type="ORF">ECRASSUSDP1_LOCUS10930</name>
</gene>
<comment type="catalytic activity">
    <reaction evidence="1">
        <text>a phosphate monoester + H2O = an alcohol + phosphate</text>
        <dbReference type="Rhea" id="RHEA:15017"/>
        <dbReference type="ChEBI" id="CHEBI:15377"/>
        <dbReference type="ChEBI" id="CHEBI:30879"/>
        <dbReference type="ChEBI" id="CHEBI:43474"/>
        <dbReference type="ChEBI" id="CHEBI:67140"/>
        <dbReference type="EC" id="3.1.3.2"/>
    </reaction>
</comment>
<dbReference type="GO" id="GO:0003993">
    <property type="term" value="F:acid phosphatase activity"/>
    <property type="evidence" value="ECO:0007669"/>
    <property type="project" value="UniProtKB-EC"/>
</dbReference>
<feature type="transmembrane region" description="Helical" evidence="7">
    <location>
        <begin position="392"/>
        <end position="417"/>
    </location>
</feature>
<evidence type="ECO:0000256" key="1">
    <source>
        <dbReference type="ARBA" id="ARBA00000032"/>
    </source>
</evidence>
<dbReference type="CDD" id="cd07061">
    <property type="entry name" value="HP_HAP_like"/>
    <property type="match status" value="1"/>
</dbReference>
<keyword evidence="3 8" id="KW-0732">Signal</keyword>
<comment type="similarity">
    <text evidence="2">Belongs to the histidine acid phosphatase family.</text>
</comment>